<organism evidence="2 3">
    <name type="scientific">Vanilla planifolia</name>
    <name type="common">Vanilla</name>
    <dbReference type="NCBI Taxonomy" id="51239"/>
    <lineage>
        <taxon>Eukaryota</taxon>
        <taxon>Viridiplantae</taxon>
        <taxon>Streptophyta</taxon>
        <taxon>Embryophyta</taxon>
        <taxon>Tracheophyta</taxon>
        <taxon>Spermatophyta</taxon>
        <taxon>Magnoliopsida</taxon>
        <taxon>Liliopsida</taxon>
        <taxon>Asparagales</taxon>
        <taxon>Orchidaceae</taxon>
        <taxon>Vanilloideae</taxon>
        <taxon>Vanilleae</taxon>
        <taxon>Vanilla</taxon>
    </lineage>
</organism>
<feature type="compositionally biased region" description="Polar residues" evidence="1">
    <location>
        <begin position="125"/>
        <end position="145"/>
    </location>
</feature>
<dbReference type="PANTHER" id="PTHR35132:SF1">
    <property type="entry name" value="SERINE_ARGININE REPETITIVE MATRIX-LIKE PROTEIN"/>
    <property type="match status" value="1"/>
</dbReference>
<comment type="caution">
    <text evidence="2">The sequence shown here is derived from an EMBL/GenBank/DDBJ whole genome shotgun (WGS) entry which is preliminary data.</text>
</comment>
<sequence length="247" mass="26453">MKVHPHRFGICSMQTQQPSRINHLRNHATRLSGHARAFIAWGQPPPPNGSPMMLLLWMENVRPARKNREIKNVALGLPALFHGAELNITLNVWPFSRSRSAGTISGNLGRPRPVDSIAGRRVSSAPCSRSNSRGETTKPPATTSAGGFVRSRRWAASSGRSGVHVGRANPAGQLRRACGVETSEKTRKPSPDAATATGSGGARLLNLKVNGCIGYRNQVSCRGDNSDGITSGDCTVNKNPRNGSFFG</sequence>
<accession>A0A835RNK9</accession>
<keyword evidence="3" id="KW-1185">Reference proteome</keyword>
<reference evidence="2 3" key="1">
    <citation type="journal article" date="2020" name="Nat. Food">
        <title>A phased Vanilla planifolia genome enables genetic improvement of flavour and production.</title>
        <authorList>
            <person name="Hasing T."/>
            <person name="Tang H."/>
            <person name="Brym M."/>
            <person name="Khazi F."/>
            <person name="Huang T."/>
            <person name="Chambers A.H."/>
        </authorList>
    </citation>
    <scope>NUCLEOTIDE SEQUENCE [LARGE SCALE GENOMIC DNA]</scope>
    <source>
        <tissue evidence="2">Leaf</tissue>
    </source>
</reference>
<evidence type="ECO:0000256" key="1">
    <source>
        <dbReference type="SAM" id="MobiDB-lite"/>
    </source>
</evidence>
<feature type="region of interest" description="Disordered" evidence="1">
    <location>
        <begin position="101"/>
        <end position="199"/>
    </location>
</feature>
<dbReference type="PANTHER" id="PTHR35132">
    <property type="entry name" value="SERINE/ARGININE REPETITIVE MATRIX-LIKE PROTEIN"/>
    <property type="match status" value="1"/>
</dbReference>
<protein>
    <submittedName>
        <fullName evidence="2">Uncharacterized protein</fullName>
    </submittedName>
</protein>
<evidence type="ECO:0000313" key="2">
    <source>
        <dbReference type="EMBL" id="KAG0489252.1"/>
    </source>
</evidence>
<dbReference type="Proteomes" id="UP000636800">
    <property type="component" value="Chromosome 3"/>
</dbReference>
<name>A0A835RNK9_VANPL</name>
<dbReference type="AlphaFoldDB" id="A0A835RNK9"/>
<evidence type="ECO:0000313" key="3">
    <source>
        <dbReference type="Proteomes" id="UP000636800"/>
    </source>
</evidence>
<dbReference type="OrthoDB" id="419694at2759"/>
<proteinExistence type="predicted"/>
<dbReference type="EMBL" id="JADCNL010000003">
    <property type="protein sequence ID" value="KAG0489252.1"/>
    <property type="molecule type" value="Genomic_DNA"/>
</dbReference>
<gene>
    <name evidence="2" type="ORF">HPP92_008063</name>
</gene>